<dbReference type="Proteomes" id="UP001234913">
    <property type="component" value="Chromosome"/>
</dbReference>
<reference evidence="1" key="1">
    <citation type="submission" date="2024-09" db="EMBL/GenBank/DDBJ databases">
        <authorList>
            <person name="Gagne-Thivierge C."/>
        </authorList>
    </citation>
    <scope>NUCLEOTIDE SEQUENCE</scope>
    <source>
        <strain evidence="1">SC310</strain>
    </source>
</reference>
<proteinExistence type="predicted"/>
<protein>
    <submittedName>
        <fullName evidence="1">Uncharacterized protein</fullName>
    </submittedName>
</protein>
<sequence length="51" mass="5766">MSHHFKVFFATYLIINILLKSLGNFCVCLNHTIEFVIASKNARCNGIPNVI</sequence>
<accession>A0ACD5FKR4</accession>
<organism evidence="1 2">
    <name type="scientific">Staphylococcus hyicus</name>
    <dbReference type="NCBI Taxonomy" id="1284"/>
    <lineage>
        <taxon>Bacteria</taxon>
        <taxon>Bacillati</taxon>
        <taxon>Bacillota</taxon>
        <taxon>Bacilli</taxon>
        <taxon>Bacillales</taxon>
        <taxon>Staphylococcaceae</taxon>
        <taxon>Staphylococcus</taxon>
    </lineage>
</organism>
<keyword evidence="2" id="KW-1185">Reference proteome</keyword>
<dbReference type="EMBL" id="CP171742">
    <property type="protein sequence ID" value="XKR68758.1"/>
    <property type="molecule type" value="Genomic_DNA"/>
</dbReference>
<gene>
    <name evidence="1" type="ORF">QUC96_009925</name>
</gene>
<name>A0ACD5FKR4_STAHY</name>
<evidence type="ECO:0000313" key="2">
    <source>
        <dbReference type="Proteomes" id="UP001234913"/>
    </source>
</evidence>
<evidence type="ECO:0000313" key="1">
    <source>
        <dbReference type="EMBL" id="XKR68758.1"/>
    </source>
</evidence>